<dbReference type="PANTHER" id="PTHR11082:SF36">
    <property type="entry name" value="DUS-LIKE FMN-BINDING DOMAIN-CONTAINING PROTEIN"/>
    <property type="match status" value="1"/>
</dbReference>
<dbReference type="SUPFAM" id="SSF51395">
    <property type="entry name" value="FMN-linked oxidoreductases"/>
    <property type="match status" value="1"/>
</dbReference>
<protein>
    <submittedName>
        <fullName evidence="2">Dihydroorotate dehydrogenase</fullName>
    </submittedName>
</protein>
<evidence type="ECO:0000313" key="2">
    <source>
        <dbReference type="EMBL" id="KZX17036.1"/>
    </source>
</evidence>
<dbReference type="InterPro" id="IPR005270">
    <property type="entry name" value="tRNA_dU_NifR3-rel"/>
</dbReference>
<dbReference type="AlphaFoldDB" id="A0A166EUV4"/>
<dbReference type="Proteomes" id="UP000077066">
    <property type="component" value="Unassembled WGS sequence"/>
</dbReference>
<evidence type="ECO:0000313" key="3">
    <source>
        <dbReference type="Proteomes" id="UP000077066"/>
    </source>
</evidence>
<dbReference type="STRING" id="55758.MBFIL_03960"/>
<dbReference type="EMBL" id="LWMT01000051">
    <property type="protein sequence ID" value="KZX17036.1"/>
    <property type="molecule type" value="Genomic_DNA"/>
</dbReference>
<dbReference type="PATRIC" id="fig|55758.3.peg.442"/>
<reference evidence="2 3" key="1">
    <citation type="submission" date="2016-04" db="EMBL/GenBank/DDBJ databases">
        <title>Genome sequence of Methanobrevibacter filiformis DSM 11501.</title>
        <authorList>
            <person name="Poehlein A."/>
            <person name="Seedorf H."/>
            <person name="Daniel R."/>
        </authorList>
    </citation>
    <scope>NUCLEOTIDE SEQUENCE [LARGE SCALE GENOMIC DNA]</scope>
    <source>
        <strain evidence="2 3">DSM 11501</strain>
    </source>
</reference>
<dbReference type="PANTHER" id="PTHR11082">
    <property type="entry name" value="TRNA-DIHYDROURIDINE SYNTHASE"/>
    <property type="match status" value="1"/>
</dbReference>
<proteinExistence type="predicted"/>
<dbReference type="Pfam" id="PF01207">
    <property type="entry name" value="Dus"/>
    <property type="match status" value="1"/>
</dbReference>
<name>A0A166EUV4_9EURY</name>
<gene>
    <name evidence="2" type="primary">pyrD_1</name>
    <name evidence="2" type="ORF">MBFIL_03960</name>
</gene>
<dbReference type="Gene3D" id="3.20.20.70">
    <property type="entry name" value="Aldolase class I"/>
    <property type="match status" value="1"/>
</dbReference>
<sequence>MIQESYSIKVLAPMAGVCDSEFINRIIPFGFDMVTLGGYNTDKETIEAGKKILQRGRKEFDIKEEELINHIQEEVEVIKSKYDVLVSANLRSTTPDPIIEISKIKNLDVIEINCHCRQKEMLDISCGQALLKNIEFLENYLKEIRKKVKKKISVKIRANVENVDTIAISKLIDELRYDYLHIDSMKPGFPYADLDLIKKIAIETGIYIIGNNSIINIESANKMINAGASGISIGRVAMHKNINFDLKAIKTIY</sequence>
<evidence type="ECO:0000259" key="1">
    <source>
        <dbReference type="Pfam" id="PF01207"/>
    </source>
</evidence>
<keyword evidence="3" id="KW-1185">Reference proteome</keyword>
<organism evidence="2 3">
    <name type="scientific">Methanobrevibacter filiformis</name>
    <dbReference type="NCBI Taxonomy" id="55758"/>
    <lineage>
        <taxon>Archaea</taxon>
        <taxon>Methanobacteriati</taxon>
        <taxon>Methanobacteriota</taxon>
        <taxon>Methanomada group</taxon>
        <taxon>Methanobacteria</taxon>
        <taxon>Methanobacteriales</taxon>
        <taxon>Methanobacteriaceae</taxon>
        <taxon>Methanobrevibacter</taxon>
    </lineage>
</organism>
<accession>A0A166EUV4</accession>
<dbReference type="InterPro" id="IPR035587">
    <property type="entry name" value="DUS-like_FMN-bd"/>
</dbReference>
<dbReference type="NCBIfam" id="TIGR00736">
    <property type="entry name" value="nifR3_rel_arch"/>
    <property type="match status" value="1"/>
</dbReference>
<feature type="domain" description="DUS-like FMN-binding" evidence="1">
    <location>
        <begin position="11"/>
        <end position="240"/>
    </location>
</feature>
<dbReference type="InterPro" id="IPR013785">
    <property type="entry name" value="Aldolase_TIM"/>
</dbReference>
<comment type="caution">
    <text evidence="2">The sequence shown here is derived from an EMBL/GenBank/DDBJ whole genome shotgun (WGS) entry which is preliminary data.</text>
</comment>